<proteinExistence type="predicted"/>
<sequence length="127" mass="13496">MASRTLHSAVPEADLQPLAGGRLPPASRESHMATLRTDPVFHRVHGEFIDHQGQGGRKVGGQLAETASELRADLPSVAGHLHGEPELAPQQGVHVHLLVQAPGQRLVDQGDGVHPAHGLLQALLRLL</sequence>
<accession>A0ABV5FW96</accession>
<name>A0ABV5FW96_9MICC</name>
<feature type="region of interest" description="Disordered" evidence="1">
    <location>
        <begin position="1"/>
        <end position="29"/>
    </location>
</feature>
<protein>
    <submittedName>
        <fullName evidence="2">Uncharacterized protein</fullName>
    </submittedName>
</protein>
<comment type="caution">
    <text evidence="2">The sequence shown here is derived from an EMBL/GenBank/DDBJ whole genome shotgun (WGS) entry which is preliminary data.</text>
</comment>
<dbReference type="EMBL" id="JBHMFI010000001">
    <property type="protein sequence ID" value="MFB9070958.1"/>
    <property type="molecule type" value="Genomic_DNA"/>
</dbReference>
<organism evidence="2 3">
    <name type="scientific">Citricoccus parietis</name>
    <dbReference type="NCBI Taxonomy" id="592307"/>
    <lineage>
        <taxon>Bacteria</taxon>
        <taxon>Bacillati</taxon>
        <taxon>Actinomycetota</taxon>
        <taxon>Actinomycetes</taxon>
        <taxon>Micrococcales</taxon>
        <taxon>Micrococcaceae</taxon>
        <taxon>Citricoccus</taxon>
    </lineage>
</organism>
<keyword evidence="3" id="KW-1185">Reference proteome</keyword>
<evidence type="ECO:0000256" key="1">
    <source>
        <dbReference type="SAM" id="MobiDB-lite"/>
    </source>
</evidence>
<reference evidence="2 3" key="1">
    <citation type="submission" date="2024-09" db="EMBL/GenBank/DDBJ databases">
        <authorList>
            <person name="Sun Q."/>
            <person name="Mori K."/>
        </authorList>
    </citation>
    <scope>NUCLEOTIDE SEQUENCE [LARGE SCALE GENOMIC DNA]</scope>
    <source>
        <strain evidence="2 3">CCM 7609</strain>
    </source>
</reference>
<evidence type="ECO:0000313" key="3">
    <source>
        <dbReference type="Proteomes" id="UP001589575"/>
    </source>
</evidence>
<evidence type="ECO:0000313" key="2">
    <source>
        <dbReference type="EMBL" id="MFB9070958.1"/>
    </source>
</evidence>
<gene>
    <name evidence="2" type="ORF">ACFFX0_07030</name>
</gene>
<dbReference type="Proteomes" id="UP001589575">
    <property type="component" value="Unassembled WGS sequence"/>
</dbReference>